<dbReference type="VEuPathDB" id="FungiDB:FUN_018728"/>
<dbReference type="Proteomes" id="UP000234323">
    <property type="component" value="Unassembled WGS sequence"/>
</dbReference>
<keyword evidence="5" id="KW-0520">NAD</keyword>
<accession>A0A2I1G6M9</accession>
<dbReference type="SUPFAM" id="SSF56399">
    <property type="entry name" value="ADP-ribosylation"/>
    <property type="match status" value="1"/>
</dbReference>
<dbReference type="GO" id="GO:0006388">
    <property type="term" value="P:tRNA splicing, via endonucleolytic cleavage and ligation"/>
    <property type="evidence" value="ECO:0007669"/>
    <property type="project" value="TreeGrafter"/>
</dbReference>
<feature type="compositionally biased region" description="Low complexity" evidence="7">
    <location>
        <begin position="285"/>
        <end position="335"/>
    </location>
</feature>
<evidence type="ECO:0000256" key="2">
    <source>
        <dbReference type="ARBA" id="ARBA00009836"/>
    </source>
</evidence>
<feature type="region of interest" description="Disordered" evidence="7">
    <location>
        <begin position="437"/>
        <end position="501"/>
    </location>
</feature>
<evidence type="ECO:0000256" key="4">
    <source>
        <dbReference type="ARBA" id="ARBA00022679"/>
    </source>
</evidence>
<organism evidence="8 9">
    <name type="scientific">Rhizophagus irregularis</name>
    <dbReference type="NCBI Taxonomy" id="588596"/>
    <lineage>
        <taxon>Eukaryota</taxon>
        <taxon>Fungi</taxon>
        <taxon>Fungi incertae sedis</taxon>
        <taxon>Mucoromycota</taxon>
        <taxon>Glomeromycotina</taxon>
        <taxon>Glomeromycetes</taxon>
        <taxon>Glomerales</taxon>
        <taxon>Glomeraceae</taxon>
        <taxon>Rhizophagus</taxon>
    </lineage>
</organism>
<feature type="region of interest" description="Disordered" evidence="7">
    <location>
        <begin position="1"/>
        <end position="57"/>
    </location>
</feature>
<feature type="region of interest" description="Disordered" evidence="7">
    <location>
        <begin position="362"/>
        <end position="405"/>
    </location>
</feature>
<feature type="compositionally biased region" description="Low complexity" evidence="7">
    <location>
        <begin position="472"/>
        <end position="492"/>
    </location>
</feature>
<comment type="similarity">
    <text evidence="2">Belongs to the KptA/TPT1 family.</text>
</comment>
<dbReference type="Pfam" id="PF01885">
    <property type="entry name" value="PTS_2-RNA"/>
    <property type="match status" value="1"/>
</dbReference>
<evidence type="ECO:0000313" key="9">
    <source>
        <dbReference type="Proteomes" id="UP000234323"/>
    </source>
</evidence>
<comment type="catalytic activity">
    <reaction evidence="6">
        <text>2'-phospho-[ligated tRNA] + NAD(+) = mature tRNA + ADP-alpha-D-ribose 1'',2''-cyclic phosphate + nicotinamide</text>
        <dbReference type="Rhea" id="RHEA:23324"/>
        <dbReference type="Rhea" id="RHEA-COMP:11106"/>
        <dbReference type="Rhea" id="RHEA-COMP:11107"/>
        <dbReference type="ChEBI" id="CHEBI:17154"/>
        <dbReference type="ChEBI" id="CHEBI:57540"/>
        <dbReference type="ChEBI" id="CHEBI:76596"/>
        <dbReference type="ChEBI" id="CHEBI:82883"/>
        <dbReference type="ChEBI" id="CHEBI:85027"/>
        <dbReference type="EC" id="2.7.1.160"/>
    </reaction>
</comment>
<feature type="compositionally biased region" description="Gly residues" evidence="7">
    <location>
        <begin position="19"/>
        <end position="31"/>
    </location>
</feature>
<dbReference type="VEuPathDB" id="FungiDB:RhiirA1_344872"/>
<name>A0A2I1G6M9_9GLOM</name>
<dbReference type="EC" id="2.7.1.160" evidence="3"/>
<dbReference type="PANTHER" id="PTHR12684">
    <property type="entry name" value="PUTATIVE PHOSPHOTRANSFERASE"/>
    <property type="match status" value="1"/>
</dbReference>
<dbReference type="GO" id="GO:0000215">
    <property type="term" value="F:tRNA 2'-phosphotransferase activity"/>
    <property type="evidence" value="ECO:0007669"/>
    <property type="project" value="UniProtKB-EC"/>
</dbReference>
<evidence type="ECO:0000256" key="1">
    <source>
        <dbReference type="ARBA" id="ARBA00003343"/>
    </source>
</evidence>
<dbReference type="Gene3D" id="3.20.170.30">
    <property type="match status" value="1"/>
</dbReference>
<comment type="caution">
    <text evidence="8">The sequence shown here is derived from an EMBL/GenBank/DDBJ whole genome shotgun (WGS) entry which is preliminary data.</text>
</comment>
<evidence type="ECO:0000256" key="3">
    <source>
        <dbReference type="ARBA" id="ARBA00012007"/>
    </source>
</evidence>
<feature type="compositionally biased region" description="Low complexity" evidence="7">
    <location>
        <begin position="366"/>
        <end position="380"/>
    </location>
</feature>
<evidence type="ECO:0000256" key="6">
    <source>
        <dbReference type="ARBA" id="ARBA00047949"/>
    </source>
</evidence>
<dbReference type="PANTHER" id="PTHR12684:SF2">
    <property type="entry name" value="TRNA 2'-PHOSPHOTRANSFERASE 1"/>
    <property type="match status" value="1"/>
</dbReference>
<reference evidence="8 9" key="1">
    <citation type="submission" date="2015-10" db="EMBL/GenBank/DDBJ databases">
        <title>Genome analyses suggest a sexual origin of heterokaryosis in a supposedly ancient asexual fungus.</title>
        <authorList>
            <person name="Ropars J."/>
            <person name="Sedzielewska K."/>
            <person name="Noel J."/>
            <person name="Charron P."/>
            <person name="Farinelli L."/>
            <person name="Marton T."/>
            <person name="Kruger M."/>
            <person name="Pelin A."/>
            <person name="Brachmann A."/>
            <person name="Corradi N."/>
        </authorList>
    </citation>
    <scope>NUCLEOTIDE SEQUENCE [LARGE SCALE GENOMIC DNA]</scope>
    <source>
        <strain evidence="8 9">A4</strain>
    </source>
</reference>
<feature type="compositionally biased region" description="Basic and acidic residues" evidence="7">
    <location>
        <begin position="384"/>
        <end position="400"/>
    </location>
</feature>
<evidence type="ECO:0000256" key="7">
    <source>
        <dbReference type="SAM" id="MobiDB-lite"/>
    </source>
</evidence>
<dbReference type="InterPro" id="IPR042080">
    <property type="entry name" value="RNA_2'-PTrans_N"/>
</dbReference>
<keyword evidence="9" id="KW-1185">Reference proteome</keyword>
<dbReference type="Gene3D" id="1.10.10.970">
    <property type="entry name" value="RNA 2'-phosphotransferase, Tpt1/KptA family, N-terminal domain"/>
    <property type="match status" value="1"/>
</dbReference>
<keyword evidence="4" id="KW-0808">Transferase</keyword>
<gene>
    <name evidence="8" type="ORF">RhiirA4_397164</name>
</gene>
<feature type="compositionally biased region" description="Polar residues" evidence="7">
    <location>
        <begin position="439"/>
        <end position="453"/>
    </location>
</feature>
<feature type="region of interest" description="Disordered" evidence="7">
    <location>
        <begin position="282"/>
        <end position="335"/>
    </location>
</feature>
<protein>
    <recommendedName>
        <fullName evidence="3">2'-phosphotransferase</fullName>
        <ecNumber evidence="3">2.7.1.160</ecNumber>
    </recommendedName>
</protein>
<dbReference type="EMBL" id="LLXI01000188">
    <property type="protein sequence ID" value="PKY42262.1"/>
    <property type="molecule type" value="Genomic_DNA"/>
</dbReference>
<dbReference type="InterPro" id="IPR002745">
    <property type="entry name" value="Ptrans_KptA/Tpt1"/>
</dbReference>
<dbReference type="AlphaFoldDB" id="A0A2I1G6M9"/>
<evidence type="ECO:0000313" key="8">
    <source>
        <dbReference type="EMBL" id="PKY42262.1"/>
    </source>
</evidence>
<dbReference type="InterPro" id="IPR042081">
    <property type="entry name" value="RNA_2'-PTrans_C"/>
</dbReference>
<dbReference type="VEuPathDB" id="FungiDB:RhiirFUN_015159"/>
<comment type="function">
    <text evidence="1">Catalyzes the last step of tRNA splicing, the transfer of the splice junction 2'-phosphate from ligated tRNA to NAD to produce ADP-ribose 1''-2'' cyclic phosphate.</text>
</comment>
<proteinExistence type="inferred from homology"/>
<evidence type="ECO:0000256" key="5">
    <source>
        <dbReference type="ARBA" id="ARBA00023027"/>
    </source>
</evidence>
<feature type="compositionally biased region" description="Low complexity" evidence="7">
    <location>
        <begin position="38"/>
        <end position="53"/>
    </location>
</feature>
<sequence length="520" mass="57579">MSRRVNRGGGNSKGPNRGNYGGNSGKGYGGGGRDDSGQKGSNSSVNKSSSYSRSETEYNYNHSYDKSTHYARNDNPIVKLSRSLSNVLRHNAIKEGLKIRPDGYVKVDDLMRLPRFRGTTFEKIQQVVNENDKQRFHLFERKSEGVSTWWIRANQGHSMVGVKDLELIQITNPSEFPQVIHGTNLESWRKIESHGLSKMNRNHIHFAVGRYGDANVTSGMRASCDVFIYVNVPKAMADNIKFSRSANGVILTEGIKGILEKKYFLKVIDKYDNVLYEDNDDKNVKGNNVNNKNVEGNNVNNKNVEGNNVDNKNVEGNNVNNKNVEGNNADGNNVNNKNVDGNNADGNNVNNKNVGGNNVDIKRTDGNNVNNQNVDGNNINSKNIDAKNKNVNENNKKGDNGNKVTNNAWKQINPNVMNSGGGTNNNVWNQISPKVMSSGGANVNKGNSTARSSNNDKIKNPGGTNDNRNKMVENNNKNVDINSVNVNRNNSNDNKRKNDNKDVVEGKRVFSYADITKRQS</sequence>